<name>A0A0D0AQ86_9AGAM</name>
<protein>
    <submittedName>
        <fullName evidence="1">Uncharacterized protein</fullName>
    </submittedName>
</protein>
<sequence>MAYVLLARDVSMCPQQADISLAPICFSHNQQADISLAPICFSRDLHADISLAPICFSRDLHADISLGMSVSFVFLPAR</sequence>
<reference evidence="2" key="2">
    <citation type="submission" date="2015-01" db="EMBL/GenBank/DDBJ databases">
        <title>Evolutionary Origins and Diversification of the Mycorrhizal Mutualists.</title>
        <authorList>
            <consortium name="DOE Joint Genome Institute"/>
            <consortium name="Mycorrhizal Genomics Consortium"/>
            <person name="Kohler A."/>
            <person name="Kuo A."/>
            <person name="Nagy L.G."/>
            <person name="Floudas D."/>
            <person name="Copeland A."/>
            <person name="Barry K.W."/>
            <person name="Cichocki N."/>
            <person name="Veneault-Fourrey C."/>
            <person name="LaButti K."/>
            <person name="Lindquist E.A."/>
            <person name="Lipzen A."/>
            <person name="Lundell T."/>
            <person name="Morin E."/>
            <person name="Murat C."/>
            <person name="Riley R."/>
            <person name="Ohm R."/>
            <person name="Sun H."/>
            <person name="Tunlid A."/>
            <person name="Henrissat B."/>
            <person name="Grigoriev I.V."/>
            <person name="Hibbett D.S."/>
            <person name="Martin F."/>
        </authorList>
    </citation>
    <scope>NUCLEOTIDE SEQUENCE [LARGE SCALE GENOMIC DNA]</scope>
    <source>
        <strain evidence="2">UH-Slu-Lm8-n1</strain>
    </source>
</reference>
<dbReference type="EMBL" id="KN835802">
    <property type="protein sequence ID" value="KIK34143.1"/>
    <property type="molecule type" value="Genomic_DNA"/>
</dbReference>
<proteinExistence type="predicted"/>
<gene>
    <name evidence="1" type="ORF">CY34DRAFT_17924</name>
</gene>
<dbReference type="OrthoDB" id="10389579at2759"/>
<reference evidence="1 2" key="1">
    <citation type="submission" date="2014-04" db="EMBL/GenBank/DDBJ databases">
        <authorList>
            <consortium name="DOE Joint Genome Institute"/>
            <person name="Kuo A."/>
            <person name="Ruytinx J."/>
            <person name="Rineau F."/>
            <person name="Colpaert J."/>
            <person name="Kohler A."/>
            <person name="Nagy L.G."/>
            <person name="Floudas D."/>
            <person name="Copeland A."/>
            <person name="Barry K.W."/>
            <person name="Cichocki N."/>
            <person name="Veneault-Fourrey C."/>
            <person name="LaButti K."/>
            <person name="Lindquist E.A."/>
            <person name="Lipzen A."/>
            <person name="Lundell T."/>
            <person name="Morin E."/>
            <person name="Murat C."/>
            <person name="Sun H."/>
            <person name="Tunlid A."/>
            <person name="Henrissat B."/>
            <person name="Grigoriev I.V."/>
            <person name="Hibbett D.S."/>
            <person name="Martin F."/>
            <person name="Nordberg H.P."/>
            <person name="Cantor M.N."/>
            <person name="Hua S.X."/>
        </authorList>
    </citation>
    <scope>NUCLEOTIDE SEQUENCE [LARGE SCALE GENOMIC DNA]</scope>
    <source>
        <strain evidence="1 2">UH-Slu-Lm8-n1</strain>
    </source>
</reference>
<organism evidence="1 2">
    <name type="scientific">Suillus luteus UH-Slu-Lm8-n1</name>
    <dbReference type="NCBI Taxonomy" id="930992"/>
    <lineage>
        <taxon>Eukaryota</taxon>
        <taxon>Fungi</taxon>
        <taxon>Dikarya</taxon>
        <taxon>Basidiomycota</taxon>
        <taxon>Agaricomycotina</taxon>
        <taxon>Agaricomycetes</taxon>
        <taxon>Agaricomycetidae</taxon>
        <taxon>Boletales</taxon>
        <taxon>Suillineae</taxon>
        <taxon>Suillaceae</taxon>
        <taxon>Suillus</taxon>
    </lineage>
</organism>
<dbReference type="AlphaFoldDB" id="A0A0D0AQ86"/>
<evidence type="ECO:0000313" key="1">
    <source>
        <dbReference type="EMBL" id="KIK34143.1"/>
    </source>
</evidence>
<accession>A0A0D0AQ86</accession>
<dbReference type="HOGENOM" id="CLU_2623666_0_0_1"/>
<evidence type="ECO:0000313" key="2">
    <source>
        <dbReference type="Proteomes" id="UP000054485"/>
    </source>
</evidence>
<dbReference type="InParanoid" id="A0A0D0AQ86"/>
<dbReference type="Proteomes" id="UP000054485">
    <property type="component" value="Unassembled WGS sequence"/>
</dbReference>
<keyword evidence="2" id="KW-1185">Reference proteome</keyword>